<keyword evidence="2" id="KW-0808">Transferase</keyword>
<dbReference type="CDD" id="cd04301">
    <property type="entry name" value="NAT_SF"/>
    <property type="match status" value="1"/>
</dbReference>
<dbReference type="SUPFAM" id="SSF55729">
    <property type="entry name" value="Acyl-CoA N-acyltransferases (Nat)"/>
    <property type="match status" value="1"/>
</dbReference>
<protein>
    <submittedName>
        <fullName evidence="2">GNAT family N-acetyltransferase</fullName>
    </submittedName>
</protein>
<proteinExistence type="predicted"/>
<dbReference type="RefSeq" id="WP_098777998.1">
    <property type="nucleotide sequence ID" value="NZ_NUHO01000079.1"/>
</dbReference>
<dbReference type="PROSITE" id="PS51186">
    <property type="entry name" value="GNAT"/>
    <property type="match status" value="1"/>
</dbReference>
<dbReference type="Pfam" id="PF13508">
    <property type="entry name" value="Acetyltransf_7"/>
    <property type="match status" value="1"/>
</dbReference>
<gene>
    <name evidence="2" type="ORF">CN958_18565</name>
</gene>
<accession>A0A2B9DRF8</accession>
<dbReference type="InterPro" id="IPR000182">
    <property type="entry name" value="GNAT_dom"/>
</dbReference>
<evidence type="ECO:0000313" key="2">
    <source>
        <dbReference type="EMBL" id="PGM91460.1"/>
    </source>
</evidence>
<feature type="domain" description="N-acetyltransferase" evidence="1">
    <location>
        <begin position="1"/>
        <end position="133"/>
    </location>
</feature>
<reference evidence="2 3" key="1">
    <citation type="submission" date="2017-09" db="EMBL/GenBank/DDBJ databases">
        <title>Large-scale bioinformatics analysis of Bacillus genomes uncovers conserved roles of natural products in bacterial physiology.</title>
        <authorList>
            <consortium name="Agbiome Team Llc"/>
            <person name="Bleich R.M."/>
            <person name="Grubbs K.J."/>
            <person name="Santa Maria K.C."/>
            <person name="Allen S.E."/>
            <person name="Farag S."/>
            <person name="Shank E.A."/>
            <person name="Bowers A."/>
        </authorList>
    </citation>
    <scope>NUCLEOTIDE SEQUENCE [LARGE SCALE GENOMIC DNA]</scope>
    <source>
        <strain evidence="2 3">AFS053130</strain>
    </source>
</reference>
<sequence>MLQRVKHVEIDPIKKVLKHATGPSEVSLIKAVSLYENNHAVLYKYWNKGCIGIELIHTNRARICHIAVSKKYRNQGIALQMIKEIIRKHELTYIEAETDKEAVGFYKKCNFKIESLGEKYPGVERFYCYLENE</sequence>
<dbReference type="Gene3D" id="3.40.630.30">
    <property type="match status" value="1"/>
</dbReference>
<dbReference type="AlphaFoldDB" id="A0A2B9DRF8"/>
<dbReference type="Proteomes" id="UP000222054">
    <property type="component" value="Unassembled WGS sequence"/>
</dbReference>
<comment type="caution">
    <text evidence="2">The sequence shown here is derived from an EMBL/GenBank/DDBJ whole genome shotgun (WGS) entry which is preliminary data.</text>
</comment>
<dbReference type="EMBL" id="NUHO01000079">
    <property type="protein sequence ID" value="PGM91460.1"/>
    <property type="molecule type" value="Genomic_DNA"/>
</dbReference>
<dbReference type="InterPro" id="IPR016181">
    <property type="entry name" value="Acyl_CoA_acyltransferase"/>
</dbReference>
<evidence type="ECO:0000313" key="3">
    <source>
        <dbReference type="Proteomes" id="UP000222054"/>
    </source>
</evidence>
<evidence type="ECO:0000259" key="1">
    <source>
        <dbReference type="PROSITE" id="PS51186"/>
    </source>
</evidence>
<organism evidence="2 3">
    <name type="scientific">Bacillus cereus</name>
    <dbReference type="NCBI Taxonomy" id="1396"/>
    <lineage>
        <taxon>Bacteria</taxon>
        <taxon>Bacillati</taxon>
        <taxon>Bacillota</taxon>
        <taxon>Bacilli</taxon>
        <taxon>Bacillales</taxon>
        <taxon>Bacillaceae</taxon>
        <taxon>Bacillus</taxon>
        <taxon>Bacillus cereus group</taxon>
    </lineage>
</organism>
<dbReference type="GO" id="GO:0016747">
    <property type="term" value="F:acyltransferase activity, transferring groups other than amino-acyl groups"/>
    <property type="evidence" value="ECO:0007669"/>
    <property type="project" value="InterPro"/>
</dbReference>
<name>A0A2B9DRF8_BACCE</name>